<evidence type="ECO:0000259" key="3">
    <source>
        <dbReference type="PROSITE" id="PS50158"/>
    </source>
</evidence>
<dbReference type="InterPro" id="IPR001878">
    <property type="entry name" value="Znf_CCHC"/>
</dbReference>
<evidence type="ECO:0000256" key="1">
    <source>
        <dbReference type="PROSITE-ProRule" id="PRU00047"/>
    </source>
</evidence>
<dbReference type="SUPFAM" id="SSF57756">
    <property type="entry name" value="Retrovirus zinc finger-like domains"/>
    <property type="match status" value="1"/>
</dbReference>
<dbReference type="KEGG" id="psoj:PHYSODRAFT_258805"/>
<keyword evidence="1" id="KW-0862">Zinc</keyword>
<evidence type="ECO:0000313" key="5">
    <source>
        <dbReference type="Proteomes" id="UP000002640"/>
    </source>
</evidence>
<evidence type="ECO:0000313" key="4">
    <source>
        <dbReference type="EMBL" id="EGZ12288.1"/>
    </source>
</evidence>
<proteinExistence type="predicted"/>
<dbReference type="InParanoid" id="G4ZVV2"/>
<dbReference type="AlphaFoldDB" id="G4ZVV2"/>
<dbReference type="GO" id="GO:0003676">
    <property type="term" value="F:nucleic acid binding"/>
    <property type="evidence" value="ECO:0007669"/>
    <property type="project" value="InterPro"/>
</dbReference>
<dbReference type="RefSeq" id="XP_009532621.1">
    <property type="nucleotide sequence ID" value="XM_009534326.1"/>
</dbReference>
<dbReference type="EMBL" id="JH159157">
    <property type="protein sequence ID" value="EGZ12288.1"/>
    <property type="molecule type" value="Genomic_DNA"/>
</dbReference>
<accession>G4ZVV2</accession>
<gene>
    <name evidence="4" type="ORF">PHYSODRAFT_258805</name>
</gene>
<evidence type="ECO:0000256" key="2">
    <source>
        <dbReference type="SAM" id="MobiDB-lite"/>
    </source>
</evidence>
<keyword evidence="1" id="KW-0479">Metal-binding</keyword>
<dbReference type="Proteomes" id="UP000002640">
    <property type="component" value="Unassembled WGS sequence"/>
</dbReference>
<reference evidence="4 5" key="1">
    <citation type="journal article" date="2006" name="Science">
        <title>Phytophthora genome sequences uncover evolutionary origins and mechanisms of pathogenesis.</title>
        <authorList>
            <person name="Tyler B.M."/>
            <person name="Tripathy S."/>
            <person name="Zhang X."/>
            <person name="Dehal P."/>
            <person name="Jiang R.H."/>
            <person name="Aerts A."/>
            <person name="Arredondo F.D."/>
            <person name="Baxter L."/>
            <person name="Bensasson D."/>
            <person name="Beynon J.L."/>
            <person name="Chapman J."/>
            <person name="Damasceno C.M."/>
            <person name="Dorrance A.E."/>
            <person name="Dou D."/>
            <person name="Dickerman A.W."/>
            <person name="Dubchak I.L."/>
            <person name="Garbelotto M."/>
            <person name="Gijzen M."/>
            <person name="Gordon S.G."/>
            <person name="Govers F."/>
            <person name="Grunwald N.J."/>
            <person name="Huang W."/>
            <person name="Ivors K.L."/>
            <person name="Jones R.W."/>
            <person name="Kamoun S."/>
            <person name="Krampis K."/>
            <person name="Lamour K.H."/>
            <person name="Lee M.K."/>
            <person name="McDonald W.H."/>
            <person name="Medina M."/>
            <person name="Meijer H.J."/>
            <person name="Nordberg E.K."/>
            <person name="Maclean D.J."/>
            <person name="Ospina-Giraldo M.D."/>
            <person name="Morris P.F."/>
            <person name="Phuntumart V."/>
            <person name="Putnam N.H."/>
            <person name="Rash S."/>
            <person name="Rose J.K."/>
            <person name="Sakihama Y."/>
            <person name="Salamov A.A."/>
            <person name="Savidor A."/>
            <person name="Scheuring C.F."/>
            <person name="Smith B.M."/>
            <person name="Sobral B.W."/>
            <person name="Terry A."/>
            <person name="Torto-Alalibo T.A."/>
            <person name="Win J."/>
            <person name="Xu Z."/>
            <person name="Zhang H."/>
            <person name="Grigoriev I.V."/>
            <person name="Rokhsar D.S."/>
            <person name="Boore J.L."/>
        </authorList>
    </citation>
    <scope>NUCLEOTIDE SEQUENCE [LARGE SCALE GENOMIC DNA]</scope>
    <source>
        <strain evidence="4 5">P6497</strain>
    </source>
</reference>
<feature type="domain" description="CCHC-type" evidence="3">
    <location>
        <begin position="160"/>
        <end position="174"/>
    </location>
</feature>
<protein>
    <recommendedName>
        <fullName evidence="3">CCHC-type domain-containing protein</fullName>
    </recommendedName>
</protein>
<dbReference type="GO" id="GO:0008270">
    <property type="term" value="F:zinc ion binding"/>
    <property type="evidence" value="ECO:0007669"/>
    <property type="project" value="UniProtKB-KW"/>
</dbReference>
<dbReference type="PROSITE" id="PS50158">
    <property type="entry name" value="ZF_CCHC"/>
    <property type="match status" value="1"/>
</dbReference>
<organism evidence="4 5">
    <name type="scientific">Phytophthora sojae (strain P6497)</name>
    <name type="common">Soybean stem and root rot agent</name>
    <name type="synonym">Phytophthora megasperma f. sp. glycines</name>
    <dbReference type="NCBI Taxonomy" id="1094619"/>
    <lineage>
        <taxon>Eukaryota</taxon>
        <taxon>Sar</taxon>
        <taxon>Stramenopiles</taxon>
        <taxon>Oomycota</taxon>
        <taxon>Peronosporomycetes</taxon>
        <taxon>Peronosporales</taxon>
        <taxon>Peronosporaceae</taxon>
        <taxon>Phytophthora</taxon>
    </lineage>
</organism>
<dbReference type="OMA" id="QTESNEY"/>
<dbReference type="GeneID" id="20639003"/>
<feature type="region of interest" description="Disordered" evidence="2">
    <location>
        <begin position="209"/>
        <end position="234"/>
    </location>
</feature>
<keyword evidence="1" id="KW-0863">Zinc-finger</keyword>
<dbReference type="InterPro" id="IPR036875">
    <property type="entry name" value="Znf_CCHC_sf"/>
</dbReference>
<name>G4ZVV2_PHYSP</name>
<sequence>MVKMVDFLEAHPEKPKELEVKYRGGDAGGVLVLRRQWDRSLASNWDNLGDFFTKLKKARNEINRKMSTLVGKEMVTEHWLCMEVLAQLPSMFWGSSITMTEEEFTVENVEVSLRGIFGDESKKEIMDLTNKRCSVVLNVAKKFTRKKRTHDQAEARSSGCYYCFEDGHRKKECPVVAKDRDPERAGGPLFRSKIRTAPSTKKKRVMAVKKGKAAKKPEAAGDEEMTQTESNEYEDKLKKAIEETDQCAFKEPLPVSDGDEEEKPFTQMDIDNELTQG</sequence>
<keyword evidence="5" id="KW-1185">Reference proteome</keyword>
<feature type="region of interest" description="Disordered" evidence="2">
    <location>
        <begin position="246"/>
        <end position="277"/>
    </location>
</feature>